<evidence type="ECO:0000256" key="8">
    <source>
        <dbReference type="ARBA" id="ARBA00063934"/>
    </source>
</evidence>
<protein>
    <recommendedName>
        <fullName evidence="9">Spermidine/putrescine import ATP-binding protein PotA</fullName>
        <ecNumber evidence="9">7.6.2.11</ecNumber>
    </recommendedName>
</protein>
<dbReference type="AlphaFoldDB" id="A0A1G9V255"/>
<evidence type="ECO:0000259" key="10">
    <source>
        <dbReference type="PROSITE" id="PS50893"/>
    </source>
</evidence>
<gene>
    <name evidence="9" type="primary">potA</name>
    <name evidence="11" type="ORF">SAMN04488137_1315</name>
</gene>
<dbReference type="STRING" id="459525.SAMN04488137_1315"/>
<dbReference type="Pfam" id="PF08402">
    <property type="entry name" value="TOBE_2"/>
    <property type="match status" value="1"/>
</dbReference>
<dbReference type="FunFam" id="3.40.50.300:FF:000425">
    <property type="entry name" value="Probable ABC transporter, ATP-binding subunit"/>
    <property type="match status" value="1"/>
</dbReference>
<dbReference type="GO" id="GO:0015418">
    <property type="term" value="F:ABC-type quaternary ammonium compound transporting activity"/>
    <property type="evidence" value="ECO:0007669"/>
    <property type="project" value="UniProtKB-EC"/>
</dbReference>
<keyword evidence="2 9" id="KW-1003">Cell membrane</keyword>
<keyword evidence="4 9" id="KW-0067">ATP-binding</keyword>
<dbReference type="PROSITE" id="PS00211">
    <property type="entry name" value="ABC_TRANSPORTER_1"/>
    <property type="match status" value="1"/>
</dbReference>
<dbReference type="InterPro" id="IPR005893">
    <property type="entry name" value="PotA-like"/>
</dbReference>
<dbReference type="EMBL" id="FNHW01000001">
    <property type="protein sequence ID" value="SDM66304.1"/>
    <property type="molecule type" value="Genomic_DNA"/>
</dbReference>
<reference evidence="12" key="1">
    <citation type="submission" date="2016-10" db="EMBL/GenBank/DDBJ databases">
        <authorList>
            <person name="Varghese N."/>
            <person name="Submissions S."/>
        </authorList>
    </citation>
    <scope>NUCLEOTIDE SEQUENCE [LARGE SCALE GENOMIC DNA]</scope>
    <source>
        <strain evidence="12">CGMCC 1.6854</strain>
    </source>
</reference>
<dbReference type="Pfam" id="PF00005">
    <property type="entry name" value="ABC_tran"/>
    <property type="match status" value="1"/>
</dbReference>
<proteinExistence type="inferred from homology"/>
<evidence type="ECO:0000256" key="9">
    <source>
        <dbReference type="RuleBase" id="RU364083"/>
    </source>
</evidence>
<dbReference type="InterPro" id="IPR008995">
    <property type="entry name" value="Mo/tungstate-bd_C_term_dom"/>
</dbReference>
<keyword evidence="5 9" id="KW-1278">Translocase</keyword>
<dbReference type="NCBIfam" id="TIGR01187">
    <property type="entry name" value="potA"/>
    <property type="match status" value="1"/>
</dbReference>
<dbReference type="Proteomes" id="UP000199544">
    <property type="component" value="Unassembled WGS sequence"/>
</dbReference>
<dbReference type="InterPro" id="IPR013611">
    <property type="entry name" value="Transp-assoc_OB_typ2"/>
</dbReference>
<dbReference type="EC" id="7.6.2.11" evidence="9"/>
<dbReference type="OrthoDB" id="9790614at2"/>
<dbReference type="Gene3D" id="3.40.50.300">
    <property type="entry name" value="P-loop containing nucleotide triphosphate hydrolases"/>
    <property type="match status" value="1"/>
</dbReference>
<comment type="catalytic activity">
    <reaction evidence="7">
        <text>a quaternary ammonium(out) + ATP + H2O = a quaternary ammonium(in) + ADP + phosphate + H(+)</text>
        <dbReference type="Rhea" id="RHEA:11036"/>
        <dbReference type="ChEBI" id="CHEBI:15377"/>
        <dbReference type="ChEBI" id="CHEBI:15378"/>
        <dbReference type="ChEBI" id="CHEBI:30616"/>
        <dbReference type="ChEBI" id="CHEBI:35267"/>
        <dbReference type="ChEBI" id="CHEBI:43474"/>
        <dbReference type="ChEBI" id="CHEBI:456216"/>
        <dbReference type="EC" id="7.6.2.9"/>
    </reaction>
</comment>
<dbReference type="RefSeq" id="WP_090233385.1">
    <property type="nucleotide sequence ID" value="NZ_FNHW01000001.1"/>
</dbReference>
<keyword evidence="1 9" id="KW-0813">Transport</keyword>
<evidence type="ECO:0000256" key="7">
    <source>
        <dbReference type="ARBA" id="ARBA00052482"/>
    </source>
</evidence>
<dbReference type="PROSITE" id="PS50893">
    <property type="entry name" value="ABC_TRANSPORTER_2"/>
    <property type="match status" value="1"/>
</dbReference>
<evidence type="ECO:0000256" key="1">
    <source>
        <dbReference type="ARBA" id="ARBA00022448"/>
    </source>
</evidence>
<dbReference type="SUPFAM" id="SSF52540">
    <property type="entry name" value="P-loop containing nucleoside triphosphate hydrolases"/>
    <property type="match status" value="1"/>
</dbReference>
<dbReference type="InterPro" id="IPR027417">
    <property type="entry name" value="P-loop_NTPase"/>
</dbReference>
<comment type="subunit">
    <text evidence="9">The complex is composed of two ATP-binding proteins (PotA), two transmembrane proteins (PotB and PotC) and a solute-binding protein (PotD).</text>
</comment>
<dbReference type="GO" id="GO:0005524">
    <property type="term" value="F:ATP binding"/>
    <property type="evidence" value="ECO:0007669"/>
    <property type="project" value="UniProtKB-KW"/>
</dbReference>
<comment type="subunit">
    <text evidence="8">The complex is composed of two ATP-binding proteins (OpuCA), two transmembrane proteins (OpuCB and OpuCD) and a solute-binding protein (OpuCC).</text>
</comment>
<dbReference type="GO" id="GO:0016887">
    <property type="term" value="F:ATP hydrolysis activity"/>
    <property type="evidence" value="ECO:0007669"/>
    <property type="project" value="InterPro"/>
</dbReference>
<dbReference type="GO" id="GO:0043190">
    <property type="term" value="C:ATP-binding cassette (ABC) transporter complex"/>
    <property type="evidence" value="ECO:0007669"/>
    <property type="project" value="InterPro"/>
</dbReference>
<keyword evidence="3 9" id="KW-0547">Nucleotide-binding</keyword>
<name>A0A1G9V255_9BACL</name>
<dbReference type="Gene3D" id="2.40.50.100">
    <property type="match status" value="1"/>
</dbReference>
<keyword evidence="12" id="KW-1185">Reference proteome</keyword>
<dbReference type="InterPro" id="IPR050093">
    <property type="entry name" value="ABC_SmlMolc_Importer"/>
</dbReference>
<sequence length="358" mass="40488">MSYLCLENLVKTFNKTEVVKKLNLEIKQGELVSFLGPSGCGKTTTLNMIAGFTEVDEGKIVVDGKPVHLLPPNKREMGMVFQNYALFPHMTVFDNVAYGLKLSKIGKSETQRRVLEALEMVRLSGYEKRYPKELSGGQQQRVSLARALVIKPKLLLLDEPLSNLDAKLRQEMREEIVEIQKNVGITTIFVTHDQEEALAISDRIAVMYEGRIEQADSPVSIYNHPKTDFVSRFIGEVNQIQGKVTEILGTHQSKLNFYGNEQIVAVNAMKNAEMDFFIRPENIQISLVETNDRNIGFKAKVERKMFLGAKTRYILKAQNKHLIADISNVVLNSNLIHEGSSVYAAWKPEHLLPSRNVR</sequence>
<comment type="catalytic activity">
    <reaction evidence="9">
        <text>ATP + H2O + polyamine-[polyamine-binding protein]Side 1 = ADP + phosphate + polyamineSide 2 + [polyamine-binding protein]Side 1.</text>
        <dbReference type="EC" id="7.6.2.11"/>
    </reaction>
</comment>
<dbReference type="SUPFAM" id="SSF50331">
    <property type="entry name" value="MOP-like"/>
    <property type="match status" value="1"/>
</dbReference>
<accession>A0A1G9V255</accession>
<organism evidence="11 12">
    <name type="scientific">Fictibacillus solisalsi</name>
    <dbReference type="NCBI Taxonomy" id="459525"/>
    <lineage>
        <taxon>Bacteria</taxon>
        <taxon>Bacillati</taxon>
        <taxon>Bacillota</taxon>
        <taxon>Bacilli</taxon>
        <taxon>Bacillales</taxon>
        <taxon>Fictibacillaceae</taxon>
        <taxon>Fictibacillus</taxon>
    </lineage>
</organism>
<evidence type="ECO:0000256" key="2">
    <source>
        <dbReference type="ARBA" id="ARBA00022475"/>
    </source>
</evidence>
<dbReference type="InterPro" id="IPR017871">
    <property type="entry name" value="ABC_transporter-like_CS"/>
</dbReference>
<dbReference type="InterPro" id="IPR003439">
    <property type="entry name" value="ABC_transporter-like_ATP-bd"/>
</dbReference>
<dbReference type="InterPro" id="IPR003593">
    <property type="entry name" value="AAA+_ATPase"/>
</dbReference>
<keyword evidence="6 9" id="KW-0472">Membrane</keyword>
<dbReference type="PANTHER" id="PTHR42781:SF4">
    <property type="entry name" value="SPERMIDINE_PUTRESCINE IMPORT ATP-BINDING PROTEIN POTA"/>
    <property type="match status" value="1"/>
</dbReference>
<dbReference type="GO" id="GO:0015417">
    <property type="term" value="F:ABC-type polyamine transporter activity"/>
    <property type="evidence" value="ECO:0007669"/>
    <property type="project" value="UniProtKB-EC"/>
</dbReference>
<comment type="function">
    <text evidence="9">Part of the ABC transporter complex PotABCD involved in spermidine/putrescine import. Responsible for energy coupling to the transport system.</text>
</comment>
<feature type="domain" description="ABC transporter" evidence="10">
    <location>
        <begin position="4"/>
        <end position="234"/>
    </location>
</feature>
<dbReference type="PANTHER" id="PTHR42781">
    <property type="entry name" value="SPERMIDINE/PUTRESCINE IMPORT ATP-BINDING PROTEIN POTA"/>
    <property type="match status" value="1"/>
</dbReference>
<evidence type="ECO:0000313" key="12">
    <source>
        <dbReference type="Proteomes" id="UP000199544"/>
    </source>
</evidence>
<evidence type="ECO:0000256" key="3">
    <source>
        <dbReference type="ARBA" id="ARBA00022741"/>
    </source>
</evidence>
<evidence type="ECO:0000256" key="4">
    <source>
        <dbReference type="ARBA" id="ARBA00022840"/>
    </source>
</evidence>
<evidence type="ECO:0000256" key="6">
    <source>
        <dbReference type="ARBA" id="ARBA00023136"/>
    </source>
</evidence>
<comment type="similarity">
    <text evidence="9">Belongs to the ABC transporter superfamily. Spermidine/putrescine importer (TC 3.A.1.11.1) family.</text>
</comment>
<dbReference type="SMART" id="SM00382">
    <property type="entry name" value="AAA"/>
    <property type="match status" value="1"/>
</dbReference>
<evidence type="ECO:0000256" key="5">
    <source>
        <dbReference type="ARBA" id="ARBA00022967"/>
    </source>
</evidence>
<evidence type="ECO:0000313" key="11">
    <source>
        <dbReference type="EMBL" id="SDM66304.1"/>
    </source>
</evidence>